<reference evidence="1" key="1">
    <citation type="submission" date="2014-11" db="EMBL/GenBank/DDBJ databases">
        <authorList>
            <person name="Amaro Gonzalez C."/>
        </authorList>
    </citation>
    <scope>NUCLEOTIDE SEQUENCE</scope>
</reference>
<dbReference type="EMBL" id="GBXM01041905">
    <property type="protein sequence ID" value="JAH66672.1"/>
    <property type="molecule type" value="Transcribed_RNA"/>
</dbReference>
<name>A0A0E9ULJ6_ANGAN</name>
<evidence type="ECO:0000313" key="1">
    <source>
        <dbReference type="EMBL" id="JAH66672.1"/>
    </source>
</evidence>
<dbReference type="AlphaFoldDB" id="A0A0E9ULJ6"/>
<accession>A0A0E9ULJ6</accession>
<reference evidence="1" key="2">
    <citation type="journal article" date="2015" name="Fish Shellfish Immunol.">
        <title>Early steps in the European eel (Anguilla anguilla)-Vibrio vulnificus interaction in the gills: Role of the RtxA13 toxin.</title>
        <authorList>
            <person name="Callol A."/>
            <person name="Pajuelo D."/>
            <person name="Ebbesson L."/>
            <person name="Teles M."/>
            <person name="MacKenzie S."/>
            <person name="Amaro C."/>
        </authorList>
    </citation>
    <scope>NUCLEOTIDE SEQUENCE</scope>
</reference>
<proteinExistence type="predicted"/>
<sequence length="27" mass="3101">MSWCRPHFPVTAMQSYPSKSSLMLITT</sequence>
<protein>
    <submittedName>
        <fullName evidence="1">Uncharacterized protein</fullName>
    </submittedName>
</protein>
<organism evidence="1">
    <name type="scientific">Anguilla anguilla</name>
    <name type="common">European freshwater eel</name>
    <name type="synonym">Muraena anguilla</name>
    <dbReference type="NCBI Taxonomy" id="7936"/>
    <lineage>
        <taxon>Eukaryota</taxon>
        <taxon>Metazoa</taxon>
        <taxon>Chordata</taxon>
        <taxon>Craniata</taxon>
        <taxon>Vertebrata</taxon>
        <taxon>Euteleostomi</taxon>
        <taxon>Actinopterygii</taxon>
        <taxon>Neopterygii</taxon>
        <taxon>Teleostei</taxon>
        <taxon>Anguilliformes</taxon>
        <taxon>Anguillidae</taxon>
        <taxon>Anguilla</taxon>
    </lineage>
</organism>